<organism evidence="3 4">
    <name type="scientific">Roseateles aquae</name>
    <dbReference type="NCBI Taxonomy" id="3077235"/>
    <lineage>
        <taxon>Bacteria</taxon>
        <taxon>Pseudomonadati</taxon>
        <taxon>Pseudomonadota</taxon>
        <taxon>Betaproteobacteria</taxon>
        <taxon>Burkholderiales</taxon>
        <taxon>Sphaerotilaceae</taxon>
        <taxon>Roseateles</taxon>
    </lineage>
</organism>
<dbReference type="SUPFAM" id="SSF159894">
    <property type="entry name" value="YgaC/TfoX-N like"/>
    <property type="match status" value="1"/>
</dbReference>
<accession>A0ABU3PAW4</accession>
<dbReference type="Gene3D" id="3.30.1460.30">
    <property type="entry name" value="YgaC/TfoX-N like chaperone"/>
    <property type="match status" value="1"/>
</dbReference>
<gene>
    <name evidence="3" type="ORF">RQP53_10330</name>
</gene>
<evidence type="ECO:0000256" key="1">
    <source>
        <dbReference type="SAM" id="MobiDB-lite"/>
    </source>
</evidence>
<sequence>MSKELLDHALELLAPLGSLRSRRMFGGYGIYVDELFIAIIAFEQLWLKADELSLPRFETAGCRRFEYSREGQTTGLRYYSPPEDALESPALMLPWARLALEAALRAQALKSAKTARKSNSKPAPRRGRSE</sequence>
<evidence type="ECO:0000313" key="4">
    <source>
        <dbReference type="Proteomes" id="UP001246372"/>
    </source>
</evidence>
<evidence type="ECO:0000259" key="2">
    <source>
        <dbReference type="Pfam" id="PF04993"/>
    </source>
</evidence>
<dbReference type="EMBL" id="JAVXZY010000003">
    <property type="protein sequence ID" value="MDT8999662.1"/>
    <property type="molecule type" value="Genomic_DNA"/>
</dbReference>
<proteinExistence type="predicted"/>
<protein>
    <submittedName>
        <fullName evidence="3">TfoX/Sxy family protein</fullName>
    </submittedName>
</protein>
<evidence type="ECO:0000313" key="3">
    <source>
        <dbReference type="EMBL" id="MDT8999662.1"/>
    </source>
</evidence>
<comment type="caution">
    <text evidence="3">The sequence shown here is derived from an EMBL/GenBank/DDBJ whole genome shotgun (WGS) entry which is preliminary data.</text>
</comment>
<dbReference type="PANTHER" id="PTHR36121:SF1">
    <property type="entry name" value="PROTEIN SXY"/>
    <property type="match status" value="1"/>
</dbReference>
<dbReference type="Proteomes" id="UP001246372">
    <property type="component" value="Unassembled WGS sequence"/>
</dbReference>
<dbReference type="InterPro" id="IPR047525">
    <property type="entry name" value="TfoX-like"/>
</dbReference>
<reference evidence="3" key="1">
    <citation type="submission" date="2023-09" db="EMBL/GenBank/DDBJ databases">
        <title>Paucibacter sp. APW11 Genome sequencing and assembly.</title>
        <authorList>
            <person name="Kim I."/>
        </authorList>
    </citation>
    <scope>NUCLEOTIDE SEQUENCE</scope>
    <source>
        <strain evidence="3">APW11</strain>
    </source>
</reference>
<feature type="compositionally biased region" description="Basic residues" evidence="1">
    <location>
        <begin position="113"/>
        <end position="130"/>
    </location>
</feature>
<dbReference type="Pfam" id="PF04993">
    <property type="entry name" value="TfoX_N"/>
    <property type="match status" value="1"/>
</dbReference>
<keyword evidence="4" id="KW-1185">Reference proteome</keyword>
<feature type="region of interest" description="Disordered" evidence="1">
    <location>
        <begin position="110"/>
        <end position="130"/>
    </location>
</feature>
<dbReference type="InterPro" id="IPR007076">
    <property type="entry name" value="TfoX_N"/>
</dbReference>
<feature type="domain" description="TfoX N-terminal" evidence="2">
    <location>
        <begin position="11"/>
        <end position="103"/>
    </location>
</feature>
<dbReference type="RefSeq" id="WP_315650220.1">
    <property type="nucleotide sequence ID" value="NZ_JAVXZY010000003.1"/>
</dbReference>
<name>A0ABU3PAW4_9BURK</name>
<dbReference type="PANTHER" id="PTHR36121">
    <property type="entry name" value="PROTEIN SXY"/>
    <property type="match status" value="1"/>
</dbReference>